<evidence type="ECO:0000313" key="3">
    <source>
        <dbReference type="Proteomes" id="UP001519460"/>
    </source>
</evidence>
<dbReference type="EMBL" id="JACVVK020000301">
    <property type="protein sequence ID" value="KAK7479527.1"/>
    <property type="molecule type" value="Genomic_DNA"/>
</dbReference>
<protein>
    <submittedName>
        <fullName evidence="2">Uncharacterized protein</fullName>
    </submittedName>
</protein>
<sequence>MWDTCETGKTQCDFQANLALFTNTNATTERNVSVLLAPPYRCCPLVLSRGGNNSQPSATLPRGGMFNPSSSTLANKPDTQQAPCWLTDSET</sequence>
<evidence type="ECO:0000256" key="1">
    <source>
        <dbReference type="SAM" id="MobiDB-lite"/>
    </source>
</evidence>
<name>A0ABD0JWR4_9CAEN</name>
<feature type="compositionally biased region" description="Polar residues" evidence="1">
    <location>
        <begin position="67"/>
        <end position="82"/>
    </location>
</feature>
<organism evidence="2 3">
    <name type="scientific">Batillaria attramentaria</name>
    <dbReference type="NCBI Taxonomy" id="370345"/>
    <lineage>
        <taxon>Eukaryota</taxon>
        <taxon>Metazoa</taxon>
        <taxon>Spiralia</taxon>
        <taxon>Lophotrochozoa</taxon>
        <taxon>Mollusca</taxon>
        <taxon>Gastropoda</taxon>
        <taxon>Caenogastropoda</taxon>
        <taxon>Sorbeoconcha</taxon>
        <taxon>Cerithioidea</taxon>
        <taxon>Batillariidae</taxon>
        <taxon>Batillaria</taxon>
    </lineage>
</organism>
<feature type="region of interest" description="Disordered" evidence="1">
    <location>
        <begin position="53"/>
        <end position="91"/>
    </location>
</feature>
<proteinExistence type="predicted"/>
<accession>A0ABD0JWR4</accession>
<gene>
    <name evidence="2" type="ORF">BaRGS_00029244</name>
</gene>
<dbReference type="Proteomes" id="UP001519460">
    <property type="component" value="Unassembled WGS sequence"/>
</dbReference>
<evidence type="ECO:0000313" key="2">
    <source>
        <dbReference type="EMBL" id="KAK7479527.1"/>
    </source>
</evidence>
<comment type="caution">
    <text evidence="2">The sequence shown here is derived from an EMBL/GenBank/DDBJ whole genome shotgun (WGS) entry which is preliminary data.</text>
</comment>
<dbReference type="AlphaFoldDB" id="A0ABD0JWR4"/>
<keyword evidence="3" id="KW-1185">Reference proteome</keyword>
<reference evidence="2 3" key="1">
    <citation type="journal article" date="2023" name="Sci. Data">
        <title>Genome assembly of the Korean intertidal mud-creeper Batillaria attramentaria.</title>
        <authorList>
            <person name="Patra A.K."/>
            <person name="Ho P.T."/>
            <person name="Jun S."/>
            <person name="Lee S.J."/>
            <person name="Kim Y."/>
            <person name="Won Y.J."/>
        </authorList>
    </citation>
    <scope>NUCLEOTIDE SEQUENCE [LARGE SCALE GENOMIC DNA]</scope>
    <source>
        <strain evidence="2">Wonlab-2016</strain>
    </source>
</reference>